<feature type="domain" description="Pyridoxamine 5'-phosphate oxidase Alr4036 family FMN-binding" evidence="1">
    <location>
        <begin position="6"/>
        <end position="100"/>
    </location>
</feature>
<dbReference type="EMBL" id="FUEG01000004">
    <property type="protein sequence ID" value="SJL03010.1"/>
    <property type="molecule type" value="Genomic_DNA"/>
</dbReference>
<evidence type="ECO:0000259" key="1">
    <source>
        <dbReference type="Pfam" id="PF12766"/>
    </source>
</evidence>
<dbReference type="AlphaFoldDB" id="A0A284R2R9"/>
<evidence type="ECO:0000313" key="3">
    <source>
        <dbReference type="Proteomes" id="UP000219338"/>
    </source>
</evidence>
<proteinExistence type="predicted"/>
<dbReference type="STRING" id="47428.A0A284R2R9"/>
<keyword evidence="3" id="KW-1185">Reference proteome</keyword>
<dbReference type="GO" id="GO:0010181">
    <property type="term" value="F:FMN binding"/>
    <property type="evidence" value="ECO:0007669"/>
    <property type="project" value="InterPro"/>
</dbReference>
<organism evidence="2 3">
    <name type="scientific">Armillaria ostoyae</name>
    <name type="common">Armillaria root rot fungus</name>
    <dbReference type="NCBI Taxonomy" id="47428"/>
    <lineage>
        <taxon>Eukaryota</taxon>
        <taxon>Fungi</taxon>
        <taxon>Dikarya</taxon>
        <taxon>Basidiomycota</taxon>
        <taxon>Agaricomycotina</taxon>
        <taxon>Agaricomycetes</taxon>
        <taxon>Agaricomycetidae</taxon>
        <taxon>Agaricales</taxon>
        <taxon>Marasmiineae</taxon>
        <taxon>Physalacriaceae</taxon>
        <taxon>Armillaria</taxon>
    </lineage>
</organism>
<evidence type="ECO:0000313" key="2">
    <source>
        <dbReference type="EMBL" id="SJL03010.1"/>
    </source>
</evidence>
<protein>
    <recommendedName>
        <fullName evidence="1">Pyridoxamine 5'-phosphate oxidase Alr4036 family FMN-binding domain-containing protein</fullName>
    </recommendedName>
</protein>
<dbReference type="OMA" id="LAWWIEG"/>
<dbReference type="InterPro" id="IPR024624">
    <property type="entry name" value="Pyridox_Oxase_Alr4036_FMN-bd"/>
</dbReference>
<name>A0A284R2R9_ARMOS</name>
<dbReference type="InterPro" id="IPR012349">
    <property type="entry name" value="Split_barrel_FMN-bd"/>
</dbReference>
<dbReference type="Proteomes" id="UP000219338">
    <property type="component" value="Unassembled WGS sequence"/>
</dbReference>
<gene>
    <name evidence="2" type="ORF">ARMOST_06355</name>
</gene>
<dbReference type="Pfam" id="PF12766">
    <property type="entry name" value="Pyridox_oxase_2"/>
    <property type="match status" value="1"/>
</dbReference>
<sequence>MVQGPRWKQAIETALAVDDKSVVTQLASIDPTTPIPHVRCLIFRGFITPSTNTELPLLLFTTDSRTPKTSQIISNPHVQLAWWIEGAKEQYRVTGLATIIPVPTNGLHKHFLHYTQAGKDNNGAMTMLRKEGFDWEVKRQEVYRGMSPYMKASWCRPIPGSPLVGGEEEAKKWPVKLEEPNADGEWSSEENKRLWETALSHFALVVIDPTDVDYVELGPLPNRRTRFWRNEKGSWSEEALVP</sequence>
<accession>A0A284R2R9</accession>
<dbReference type="SUPFAM" id="SSF50475">
    <property type="entry name" value="FMN-binding split barrel"/>
    <property type="match status" value="1"/>
</dbReference>
<dbReference type="PANTHER" id="PTHR28243">
    <property type="entry name" value="AGL049CP"/>
    <property type="match status" value="1"/>
</dbReference>
<dbReference type="Gene3D" id="2.30.110.10">
    <property type="entry name" value="Electron Transport, Fmn-binding Protein, Chain A"/>
    <property type="match status" value="1"/>
</dbReference>
<reference evidence="3" key="1">
    <citation type="journal article" date="2017" name="Nat. Ecol. Evol.">
        <title>Genome expansion and lineage-specific genetic innovations in the forest pathogenic fungi Armillaria.</title>
        <authorList>
            <person name="Sipos G."/>
            <person name="Prasanna A.N."/>
            <person name="Walter M.C."/>
            <person name="O'Connor E."/>
            <person name="Balint B."/>
            <person name="Krizsan K."/>
            <person name="Kiss B."/>
            <person name="Hess J."/>
            <person name="Varga T."/>
            <person name="Slot J."/>
            <person name="Riley R."/>
            <person name="Boka B."/>
            <person name="Rigling D."/>
            <person name="Barry K."/>
            <person name="Lee J."/>
            <person name="Mihaltcheva S."/>
            <person name="LaButti K."/>
            <person name="Lipzen A."/>
            <person name="Waldron R."/>
            <person name="Moloney N.M."/>
            <person name="Sperisen C."/>
            <person name="Kredics L."/>
            <person name="Vagvoelgyi C."/>
            <person name="Patrignani A."/>
            <person name="Fitzpatrick D."/>
            <person name="Nagy I."/>
            <person name="Doyle S."/>
            <person name="Anderson J.B."/>
            <person name="Grigoriev I.V."/>
            <person name="Gueldener U."/>
            <person name="Muensterkoetter M."/>
            <person name="Nagy L.G."/>
        </authorList>
    </citation>
    <scope>NUCLEOTIDE SEQUENCE [LARGE SCALE GENOMIC DNA]</scope>
    <source>
        <strain evidence="3">C18/9</strain>
    </source>
</reference>
<dbReference type="OrthoDB" id="434253at2759"/>
<dbReference type="PANTHER" id="PTHR28243:SF1">
    <property type="entry name" value="PYRIDOXAMINE 5'-PHOSPHATE OXIDASE ALR4036 FAMILY FMN-BINDING DOMAIN-CONTAINING PROTEIN"/>
    <property type="match status" value="1"/>
</dbReference>